<keyword evidence="3 6" id="KW-0285">Flavoprotein</keyword>
<comment type="similarity">
    <text evidence="2 6">Belongs to the acyl-CoA dehydrogenase family.</text>
</comment>
<sequence length="458" mass="50431">ETPDQLAAIDEVKRDMERPVPMDRVISGDVGFGKTEIAVRAAFKAVQDGKQVAVLVPTTLLASQHLDTFTERMRAFLDECVLPAEAGYDAFRAERRGTPAEWDLPPVVEELKETARARGLWNLFLPSVSGLSNLEYASVAEVSGWSPVIAPEAINCQAPDTGNMETLHLFGTPEQQAEWLEPLLEGRIRSAFAMTEPDVASSDATNIQTLIRREGDEYVIDGRKWWISGSADPRCRIFIVMGKTDPDGPAHRQQSMVLVPRDTPGLTIMRHLPTFGYQDQHGHSELEFSGVRVPVTNLLGEEGGGFAIAQARLGPGRIHHCMRLIGMAERAIDLMVRRAQARTAFGRPLADQGVVREQIAQSRIEVEQARLLVLKTAWLIDHHGARGAATEIAAIKVVCPRIACAVIDRAIQIHGGAGMSDDTPLAYFYVWARALRLADGPDEVHLRTVARQELGRHT</sequence>
<dbReference type="InterPro" id="IPR046373">
    <property type="entry name" value="Acyl-CoA_Oxase/DH_mid-dom_sf"/>
</dbReference>
<dbReference type="PANTHER" id="PTHR48083">
    <property type="entry name" value="MEDIUM-CHAIN SPECIFIC ACYL-COA DEHYDROGENASE, MITOCHONDRIAL-RELATED"/>
    <property type="match status" value="1"/>
</dbReference>
<dbReference type="Gene3D" id="2.40.110.10">
    <property type="entry name" value="Butyryl-CoA Dehydrogenase, subunit A, domain 2"/>
    <property type="match status" value="1"/>
</dbReference>
<reference evidence="10" key="1">
    <citation type="submission" date="2020-02" db="EMBL/GenBank/DDBJ databases">
        <authorList>
            <person name="Meier V. D."/>
        </authorList>
    </citation>
    <scope>NUCLEOTIDE SEQUENCE</scope>
    <source>
        <strain evidence="10">AVDCRST_MAG66</strain>
    </source>
</reference>
<organism evidence="10">
    <name type="scientific">uncultured Pseudonocardia sp</name>
    <dbReference type="NCBI Taxonomy" id="211455"/>
    <lineage>
        <taxon>Bacteria</taxon>
        <taxon>Bacillati</taxon>
        <taxon>Actinomycetota</taxon>
        <taxon>Actinomycetes</taxon>
        <taxon>Pseudonocardiales</taxon>
        <taxon>Pseudonocardiaceae</taxon>
        <taxon>Pseudonocardia</taxon>
        <taxon>environmental samples</taxon>
    </lineage>
</organism>
<dbReference type="GO" id="GO:0003995">
    <property type="term" value="F:acyl-CoA dehydrogenase activity"/>
    <property type="evidence" value="ECO:0007669"/>
    <property type="project" value="TreeGrafter"/>
</dbReference>
<evidence type="ECO:0000256" key="1">
    <source>
        <dbReference type="ARBA" id="ARBA00001974"/>
    </source>
</evidence>
<dbReference type="GO" id="GO:0005524">
    <property type="term" value="F:ATP binding"/>
    <property type="evidence" value="ECO:0007669"/>
    <property type="project" value="InterPro"/>
</dbReference>
<dbReference type="Pfam" id="PF00441">
    <property type="entry name" value="Acyl-CoA_dh_1"/>
    <property type="match status" value="1"/>
</dbReference>
<keyword evidence="5 6" id="KW-0560">Oxidoreductase</keyword>
<dbReference type="InterPro" id="IPR050741">
    <property type="entry name" value="Acyl-CoA_dehydrogenase"/>
</dbReference>
<evidence type="ECO:0000256" key="3">
    <source>
        <dbReference type="ARBA" id="ARBA00022630"/>
    </source>
</evidence>
<dbReference type="GO" id="GO:0005737">
    <property type="term" value="C:cytoplasm"/>
    <property type="evidence" value="ECO:0007669"/>
    <property type="project" value="TreeGrafter"/>
</dbReference>
<proteinExistence type="inferred from homology"/>
<dbReference type="InterPro" id="IPR027417">
    <property type="entry name" value="P-loop_NTPase"/>
</dbReference>
<dbReference type="InterPro" id="IPR009075">
    <property type="entry name" value="AcylCo_DH/oxidase_C"/>
</dbReference>
<dbReference type="GO" id="GO:0050660">
    <property type="term" value="F:flavin adenine dinucleotide binding"/>
    <property type="evidence" value="ECO:0007669"/>
    <property type="project" value="InterPro"/>
</dbReference>
<dbReference type="Pfam" id="PF00270">
    <property type="entry name" value="DEAD"/>
    <property type="match status" value="1"/>
</dbReference>
<dbReference type="SUPFAM" id="SSF56645">
    <property type="entry name" value="Acyl-CoA dehydrogenase NM domain-like"/>
    <property type="match status" value="1"/>
</dbReference>
<dbReference type="Pfam" id="PF02770">
    <property type="entry name" value="Acyl-CoA_dh_M"/>
    <property type="match status" value="1"/>
</dbReference>
<evidence type="ECO:0000259" key="7">
    <source>
        <dbReference type="Pfam" id="PF00270"/>
    </source>
</evidence>
<name>A0A6J4QS45_9PSEU</name>
<dbReference type="SUPFAM" id="SSF52540">
    <property type="entry name" value="P-loop containing nucleoside triphosphate hydrolases"/>
    <property type="match status" value="1"/>
</dbReference>
<dbReference type="Gene3D" id="1.20.140.10">
    <property type="entry name" value="Butyryl-CoA Dehydrogenase, subunit A, domain 3"/>
    <property type="match status" value="1"/>
</dbReference>
<dbReference type="PANTHER" id="PTHR48083:SF13">
    <property type="entry name" value="ACYL-COA DEHYDROGENASE FAMILY MEMBER 11"/>
    <property type="match status" value="1"/>
</dbReference>
<dbReference type="SUPFAM" id="SSF47203">
    <property type="entry name" value="Acyl-CoA dehydrogenase C-terminal domain-like"/>
    <property type="match status" value="1"/>
</dbReference>
<evidence type="ECO:0000256" key="6">
    <source>
        <dbReference type="RuleBase" id="RU362125"/>
    </source>
</evidence>
<dbReference type="GO" id="GO:0003676">
    <property type="term" value="F:nucleic acid binding"/>
    <property type="evidence" value="ECO:0007669"/>
    <property type="project" value="InterPro"/>
</dbReference>
<dbReference type="GO" id="GO:0033539">
    <property type="term" value="P:fatty acid beta-oxidation using acyl-CoA dehydrogenase"/>
    <property type="evidence" value="ECO:0007669"/>
    <property type="project" value="TreeGrafter"/>
</dbReference>
<feature type="domain" description="DEAD/DEAH-box helicase" evidence="7">
    <location>
        <begin position="2"/>
        <end position="75"/>
    </location>
</feature>
<dbReference type="Gene3D" id="3.40.50.300">
    <property type="entry name" value="P-loop containing nucleotide triphosphate hydrolases"/>
    <property type="match status" value="1"/>
</dbReference>
<dbReference type="InterPro" id="IPR009100">
    <property type="entry name" value="AcylCoA_DH/oxidase_NM_dom_sf"/>
</dbReference>
<dbReference type="FunFam" id="1.20.140.10:FF:000018">
    <property type="entry name" value="Acyl-CoA dehydrogenase family member 10"/>
    <property type="match status" value="1"/>
</dbReference>
<evidence type="ECO:0000259" key="8">
    <source>
        <dbReference type="Pfam" id="PF00441"/>
    </source>
</evidence>
<keyword evidence="4 6" id="KW-0274">FAD</keyword>
<protein>
    <submittedName>
        <fullName evidence="10">Acyl-CoA dehydrogenase</fullName>
    </submittedName>
</protein>
<evidence type="ECO:0000259" key="9">
    <source>
        <dbReference type="Pfam" id="PF02770"/>
    </source>
</evidence>
<evidence type="ECO:0000256" key="4">
    <source>
        <dbReference type="ARBA" id="ARBA00022827"/>
    </source>
</evidence>
<evidence type="ECO:0000313" key="10">
    <source>
        <dbReference type="EMBL" id="CAA9448898.1"/>
    </source>
</evidence>
<dbReference type="InterPro" id="IPR011545">
    <property type="entry name" value="DEAD/DEAH_box_helicase_dom"/>
</dbReference>
<feature type="non-terminal residue" evidence="10">
    <location>
        <position position="1"/>
    </location>
</feature>
<comment type="cofactor">
    <cofactor evidence="1 6">
        <name>FAD</name>
        <dbReference type="ChEBI" id="CHEBI:57692"/>
    </cofactor>
</comment>
<accession>A0A6J4QS45</accession>
<feature type="domain" description="Acyl-CoA oxidase/dehydrogenase middle" evidence="9">
    <location>
        <begin position="191"/>
        <end position="291"/>
    </location>
</feature>
<dbReference type="InterPro" id="IPR006091">
    <property type="entry name" value="Acyl-CoA_Oxase/DH_mid-dom"/>
</dbReference>
<dbReference type="FunFam" id="2.40.110.10:FF:000002">
    <property type="entry name" value="Acyl-CoA dehydrogenase fadE12"/>
    <property type="match status" value="1"/>
</dbReference>
<dbReference type="InterPro" id="IPR036250">
    <property type="entry name" value="AcylCo_DH-like_C"/>
</dbReference>
<gene>
    <name evidence="10" type="ORF">AVDCRST_MAG66-4674</name>
</gene>
<feature type="domain" description="Acyl-CoA dehydrogenase/oxidase C-terminal" evidence="8">
    <location>
        <begin position="303"/>
        <end position="452"/>
    </location>
</feature>
<dbReference type="Gene3D" id="1.10.540.10">
    <property type="entry name" value="Acyl-CoA dehydrogenase/oxidase, N-terminal domain"/>
    <property type="match status" value="1"/>
</dbReference>
<evidence type="ECO:0000256" key="2">
    <source>
        <dbReference type="ARBA" id="ARBA00009347"/>
    </source>
</evidence>
<dbReference type="AlphaFoldDB" id="A0A6J4QS45"/>
<evidence type="ECO:0000256" key="5">
    <source>
        <dbReference type="ARBA" id="ARBA00023002"/>
    </source>
</evidence>
<dbReference type="InterPro" id="IPR037069">
    <property type="entry name" value="AcylCoA_DH/ox_N_sf"/>
</dbReference>
<dbReference type="EMBL" id="CADCUS010000630">
    <property type="protein sequence ID" value="CAA9448898.1"/>
    <property type="molecule type" value="Genomic_DNA"/>
</dbReference>